<feature type="compositionally biased region" description="Basic and acidic residues" evidence="16">
    <location>
        <begin position="867"/>
        <end position="889"/>
    </location>
</feature>
<keyword evidence="8" id="KW-0479">Metal-binding</keyword>
<dbReference type="NCBIfam" id="TIGR00231">
    <property type="entry name" value="small_GTP"/>
    <property type="match status" value="1"/>
</dbReference>
<feature type="compositionally biased region" description="Basic and acidic residues" evidence="16">
    <location>
        <begin position="377"/>
        <end position="389"/>
    </location>
</feature>
<dbReference type="Proteomes" id="UP001208570">
    <property type="component" value="Unassembled WGS sequence"/>
</dbReference>
<evidence type="ECO:0000256" key="15">
    <source>
        <dbReference type="ARBA" id="ARBA00061781"/>
    </source>
</evidence>
<dbReference type="InterPro" id="IPR009000">
    <property type="entry name" value="Transl_B-barrel_sf"/>
</dbReference>
<dbReference type="SUPFAM" id="SSF52156">
    <property type="entry name" value="Initiation factor IF2/eIF5b, domain 3"/>
    <property type="match status" value="1"/>
</dbReference>
<feature type="region of interest" description="Disordered" evidence="16">
    <location>
        <begin position="145"/>
        <end position="501"/>
    </location>
</feature>
<evidence type="ECO:0000256" key="7">
    <source>
        <dbReference type="ARBA" id="ARBA00022540"/>
    </source>
</evidence>
<evidence type="ECO:0000256" key="5">
    <source>
        <dbReference type="ARBA" id="ARBA00013824"/>
    </source>
</evidence>
<keyword evidence="7" id="KW-0396">Initiation factor</keyword>
<feature type="compositionally biased region" description="Polar residues" evidence="16">
    <location>
        <begin position="536"/>
        <end position="554"/>
    </location>
</feature>
<dbReference type="Pfam" id="PF11987">
    <property type="entry name" value="IF-2"/>
    <property type="match status" value="1"/>
</dbReference>
<comment type="similarity">
    <text evidence="3">Belongs to the TRAFAC class translation factor GTPase superfamily. Classic translation factor GTPase family. IF-2 subfamily.</text>
</comment>
<dbReference type="Gene3D" id="2.40.30.10">
    <property type="entry name" value="Translation factors"/>
    <property type="match status" value="2"/>
</dbReference>
<feature type="compositionally biased region" description="Basic and acidic residues" evidence="16">
    <location>
        <begin position="271"/>
        <end position="285"/>
    </location>
</feature>
<dbReference type="PRINTS" id="PR00315">
    <property type="entry name" value="ELONGATNFCT"/>
</dbReference>
<dbReference type="InterPro" id="IPR005225">
    <property type="entry name" value="Small_GTP-bd"/>
</dbReference>
<feature type="region of interest" description="Disordered" evidence="16">
    <location>
        <begin position="663"/>
        <end position="889"/>
    </location>
</feature>
<dbReference type="FunFam" id="3.40.50.300:FF:000112">
    <property type="entry name" value="Eukaryotic translation initiation factor 5B"/>
    <property type="match status" value="1"/>
</dbReference>
<sequence>MGKPKRGKKQKGDDDWEEDAVKELTGLSLGPKEDNNEMVDDDGDILSTRMRKKDKQNNKQLQSTIINGQNTLVVQAVEEKKDINLQVEVLMWSAKLCKWIPIPVSRRRQYMQPWSVKKNHCQASLKQSQACPCLQMKKMPKFAEMQEDENTESDEDEPAVQVKGNKSAKSTFQMLSLDSDEQSKDSSDSDVDSAPKPDQEEDKEMAPVKSTDQGTSAKSKVKSKGKDKKQSRKDEEDIDALLAEIEGRSETKQDPFKGKKKKKSKPTAGKVEVENVPDKETERQISAEVTSTDDGTTDIGLGAKDVSEMTQEEIAAWLDNDEYEEEDKRKKKKKKKERSPKQQTSNNEDEEERSEGEDSGKEGVTVKTAAQKKKEKRERQRQQKLLEKHQKNKPGSEKLNQNTQELGETKEVEKEPVKEQTEQEDKPNDEEATEDADQKKKKKKDKKKKKKPDEEGEDKKKKPSKMKGRSLLQRVNGPTHQKGRSLLQRVNGPTHQKGRSLLQRVNGPTHQKGRSLLQRVNGPTHQKGRSLLQRVNGPTHQKGRSLQQRVNGPTHQKGRSLLQRVNGPTHQKGRSLQQHVNGPTHQKGRSLLQRVNGPIHQKVRSLRQHVNGPTHQKGRSLLQRVNGPIHQKAKAILEMQQKMKEEEERLRLEEEEMELLLEEKRRQKEEQERKELEKRERERLKKKEKIERLKAEGKYLTPKQKEERRRAEQMLQALKQQGLQVPEKGQKKKVDYGPKKKKEQKRHKSEVTDTTTGDVALTETPATEVIEAKVEEHRKAPEKEVKEEEEIKDSWEDEDDVKESWDAESESEEHKAQETAISKPENVAEQVDEKSVEGTQEAEESEEDSEEESEEESTDESSDEEVPPEKARDRAISRIQKRKEAADQKRSVAKLRAPVVCVLGHVDTGKTKILDKLRRTHVQDDEAGGITQQIGATNVPAEKIREQTKMCKEFSKLELKIPGLLIIDTPGHESFSNLRVRGSSLCDIAILVIDIMHGLEPQTIESINLLKKRKTPFVVALNKIDRLFQWQSGPHSDIANTLKKQKMNTKQEFDERTTAVIVQLAEQGLNACLFHENKNPREYISMVPTSAHTGDGMGNLIALVCELAQSLLAKRIAFSEELQATVMEVKAIQGLGTTIDVILVNGSLHEGTTVILAGQEGPIVTQIRALLMPQPMKELRVKNAYSKYKVITAAQGCKIIAKDLEKALAGLPLYVAHKPDEVEIYKEDITEALSEVLTSIKLQERGVFVQASTLGSLEALLEFLRTSKIPYAGINIGPVHKKDIMKASIMLEHDSQWAAILAFDVKVEREAQELADSLGVKIFTAEIIYHLFDQFMAHRDQLKKRKQEEYKHVAVFPCKLRVLPQYIFNSRDPIVCGVMIEAGFLKEGMPLCVPSKEFCDLGRVSSLEINHKTVDRAVKGQEVCIKIEPIPGETPKLYGRHFDHTDLLYTKISRQSIDAVKNYFRDEMSKGDWQLIIEMKKVFEII</sequence>
<dbReference type="FunFam" id="3.40.50.10050:FF:000002">
    <property type="entry name" value="Eukaryotic translation initiation factor 5B"/>
    <property type="match status" value="1"/>
</dbReference>
<dbReference type="InterPro" id="IPR027417">
    <property type="entry name" value="P-loop_NTPase"/>
</dbReference>
<comment type="function">
    <text evidence="14">Plays a role in translation initiation. Ribosome-dependent GTPase that promotes the joining of the 60S ribosomal subunit to the pre-initiation complex to form the 80S initiation complex with the initiator methionine-tRNA in the P-site base paired to the start codon. Together with eIF1A (EIF1AX), actively orients the initiator methionine-tRNA in a conformation that allows 60S ribosomal subunit joining to form the 80S initiation complex. Is released after formation of the 80S initiation complex. Its GTPase activity is not essential for ribosomal subunits joining, but GTP hydrolysis is needed for eIF1A (EIF1AX) ejection quickly followed by EIF5B release to form elongation-competent ribosomes. In contrast to its procaryotic homolog, does not promote recruitment of Met-rRNA to the small ribosomal subunit.</text>
</comment>
<keyword evidence="10" id="KW-0378">Hydrolase</keyword>
<organism evidence="18 19">
    <name type="scientific">Paralvinella palmiformis</name>
    <dbReference type="NCBI Taxonomy" id="53620"/>
    <lineage>
        <taxon>Eukaryota</taxon>
        <taxon>Metazoa</taxon>
        <taxon>Spiralia</taxon>
        <taxon>Lophotrochozoa</taxon>
        <taxon>Annelida</taxon>
        <taxon>Polychaeta</taxon>
        <taxon>Sedentaria</taxon>
        <taxon>Canalipalpata</taxon>
        <taxon>Terebellida</taxon>
        <taxon>Terebelliformia</taxon>
        <taxon>Alvinellidae</taxon>
        <taxon>Paralvinella</taxon>
    </lineage>
</organism>
<evidence type="ECO:0000256" key="16">
    <source>
        <dbReference type="SAM" id="MobiDB-lite"/>
    </source>
</evidence>
<feature type="compositionally biased region" description="Basic and acidic residues" evidence="16">
    <location>
        <begin position="181"/>
        <end position="198"/>
    </location>
</feature>
<dbReference type="GO" id="GO:0005525">
    <property type="term" value="F:GTP binding"/>
    <property type="evidence" value="ECO:0007669"/>
    <property type="project" value="UniProtKB-KW"/>
</dbReference>
<keyword evidence="6" id="KW-0963">Cytoplasm</keyword>
<comment type="subcellular location">
    <subcellularLocation>
        <location evidence="2">Cytoplasm</location>
    </subcellularLocation>
</comment>
<dbReference type="InterPro" id="IPR000795">
    <property type="entry name" value="T_Tr_GTP-bd_dom"/>
</dbReference>
<feature type="compositionally biased region" description="Basic and acidic residues" evidence="16">
    <location>
        <begin position="663"/>
        <end position="712"/>
    </location>
</feature>
<dbReference type="FunFam" id="2.40.30.10:FF:000026">
    <property type="entry name" value="Eukaryotic translation initiation factor 5B"/>
    <property type="match status" value="1"/>
</dbReference>
<evidence type="ECO:0000256" key="11">
    <source>
        <dbReference type="ARBA" id="ARBA00022917"/>
    </source>
</evidence>
<dbReference type="CDD" id="cd16266">
    <property type="entry name" value="IF2_aeIF5B_IV"/>
    <property type="match status" value="1"/>
</dbReference>
<evidence type="ECO:0000256" key="2">
    <source>
        <dbReference type="ARBA" id="ARBA00004496"/>
    </source>
</evidence>
<feature type="domain" description="Tr-type G" evidence="17">
    <location>
        <begin position="895"/>
        <end position="1112"/>
    </location>
</feature>
<feature type="compositionally biased region" description="Acidic residues" evidence="16">
    <location>
        <begin position="145"/>
        <end position="158"/>
    </location>
</feature>
<feature type="compositionally biased region" description="Basic and acidic residues" evidence="16">
    <location>
        <begin position="407"/>
        <end position="426"/>
    </location>
</feature>
<dbReference type="GO" id="GO:0003743">
    <property type="term" value="F:translation initiation factor activity"/>
    <property type="evidence" value="ECO:0007669"/>
    <property type="project" value="UniProtKB-KW"/>
</dbReference>
<dbReference type="Pfam" id="PF00009">
    <property type="entry name" value="GTP_EFTU"/>
    <property type="match status" value="1"/>
</dbReference>
<feature type="compositionally biased region" description="Basic and acidic residues" evidence="16">
    <location>
        <begin position="245"/>
        <end position="257"/>
    </location>
</feature>
<dbReference type="CDD" id="cd03703">
    <property type="entry name" value="aeIF5B_II"/>
    <property type="match status" value="1"/>
</dbReference>
<dbReference type="GO" id="GO:0005739">
    <property type="term" value="C:mitochondrion"/>
    <property type="evidence" value="ECO:0007669"/>
    <property type="project" value="TreeGrafter"/>
</dbReference>
<feature type="compositionally biased region" description="Basic and acidic residues" evidence="16">
    <location>
        <begin position="770"/>
        <end position="786"/>
    </location>
</feature>
<protein>
    <recommendedName>
        <fullName evidence="5">Eukaryotic translation initiation factor 5B</fullName>
        <ecNumber evidence="4">3.6.5.3</ecNumber>
    </recommendedName>
    <alternativeName>
        <fullName evidence="13">Translation initiation factor IF-2</fullName>
    </alternativeName>
</protein>
<evidence type="ECO:0000313" key="19">
    <source>
        <dbReference type="Proteomes" id="UP001208570"/>
    </source>
</evidence>
<dbReference type="SUPFAM" id="SSF52540">
    <property type="entry name" value="P-loop containing nucleoside triphosphate hydrolases"/>
    <property type="match status" value="1"/>
</dbReference>
<dbReference type="CDD" id="cd01887">
    <property type="entry name" value="IF2_eIF5B"/>
    <property type="match status" value="1"/>
</dbReference>
<proteinExistence type="inferred from homology"/>
<comment type="cofactor">
    <cofactor evidence="1">
        <name>a monovalent cation</name>
        <dbReference type="ChEBI" id="CHEBI:60242"/>
    </cofactor>
</comment>
<feature type="compositionally biased region" description="Basic residues" evidence="16">
    <location>
        <begin position="739"/>
        <end position="748"/>
    </location>
</feature>
<evidence type="ECO:0000256" key="8">
    <source>
        <dbReference type="ARBA" id="ARBA00022723"/>
    </source>
</evidence>
<feature type="region of interest" description="Disordered" evidence="16">
    <location>
        <begin position="536"/>
        <end position="588"/>
    </location>
</feature>
<comment type="subunit">
    <text evidence="15">Interacts through its C-terminal domain (CTD) with the CTD of eIF1A (EIF1AX) or with the CTD of EIF5 (mutually exclusive) through a common binding site. Interacts with eIF1A (EIF1AX) from the location of the start codon by the 43S complex until the formation of the 80S complex. Interacts with ANXA5 in a calcium and phospholipid-dependent manner.</text>
</comment>
<dbReference type="Gene3D" id="3.40.50.300">
    <property type="entry name" value="P-loop containing nucleotide triphosphate hydrolases"/>
    <property type="match status" value="1"/>
</dbReference>
<dbReference type="InterPro" id="IPR029459">
    <property type="entry name" value="EFTU-type"/>
</dbReference>
<name>A0AAD9NCM7_9ANNE</name>
<keyword evidence="11" id="KW-0648">Protein biosynthesis</keyword>
<dbReference type="GO" id="GO:0003924">
    <property type="term" value="F:GTPase activity"/>
    <property type="evidence" value="ECO:0007669"/>
    <property type="project" value="InterPro"/>
</dbReference>
<comment type="caution">
    <text evidence="18">The sequence shown here is derived from an EMBL/GenBank/DDBJ whole genome shotgun (WGS) entry which is preliminary data.</text>
</comment>
<feature type="compositionally biased region" description="Basic and acidic residues" evidence="16">
    <location>
        <begin position="728"/>
        <end position="738"/>
    </location>
</feature>
<feature type="compositionally biased region" description="Basic residues" evidence="16">
    <location>
        <begin position="329"/>
        <end position="338"/>
    </location>
</feature>
<feature type="compositionally biased region" description="Polar residues" evidence="16">
    <location>
        <begin position="566"/>
        <end position="584"/>
    </location>
</feature>
<feature type="compositionally biased region" description="Basic residues" evidence="16">
    <location>
        <begin position="219"/>
        <end position="231"/>
    </location>
</feature>
<evidence type="ECO:0000256" key="10">
    <source>
        <dbReference type="ARBA" id="ARBA00022801"/>
    </source>
</evidence>
<evidence type="ECO:0000256" key="13">
    <source>
        <dbReference type="ARBA" id="ARBA00032478"/>
    </source>
</evidence>
<accession>A0AAD9NCM7</accession>
<dbReference type="InterPro" id="IPR036925">
    <property type="entry name" value="TIF_IF2_dom3_sf"/>
</dbReference>
<evidence type="ECO:0000256" key="9">
    <source>
        <dbReference type="ARBA" id="ARBA00022741"/>
    </source>
</evidence>
<feature type="compositionally biased region" description="Acidic residues" evidence="16">
    <location>
        <begin position="787"/>
        <end position="811"/>
    </location>
</feature>
<evidence type="ECO:0000256" key="4">
    <source>
        <dbReference type="ARBA" id="ARBA00011986"/>
    </source>
</evidence>
<feature type="compositionally biased region" description="Acidic residues" evidence="16">
    <location>
        <begin position="840"/>
        <end position="866"/>
    </location>
</feature>
<evidence type="ECO:0000259" key="17">
    <source>
        <dbReference type="PROSITE" id="PS51722"/>
    </source>
</evidence>
<dbReference type="InterPro" id="IPR015760">
    <property type="entry name" value="TIF_IF2"/>
</dbReference>
<dbReference type="Gene3D" id="3.40.50.10050">
    <property type="entry name" value="Translation initiation factor IF- 2, domain 3"/>
    <property type="match status" value="1"/>
</dbReference>
<dbReference type="SUPFAM" id="SSF50447">
    <property type="entry name" value="Translation proteins"/>
    <property type="match status" value="1"/>
</dbReference>
<evidence type="ECO:0000256" key="1">
    <source>
        <dbReference type="ARBA" id="ARBA00001944"/>
    </source>
</evidence>
<dbReference type="Pfam" id="PF14578">
    <property type="entry name" value="GTP_EFTU_D4"/>
    <property type="match status" value="1"/>
</dbReference>
<keyword evidence="12" id="KW-0342">GTP-binding</keyword>
<evidence type="ECO:0000256" key="6">
    <source>
        <dbReference type="ARBA" id="ARBA00022490"/>
    </source>
</evidence>
<dbReference type="NCBIfam" id="NF003078">
    <property type="entry name" value="PRK04004.1"/>
    <property type="match status" value="1"/>
</dbReference>
<feature type="compositionally biased region" description="Basic residues" evidence="16">
    <location>
        <begin position="439"/>
        <end position="450"/>
    </location>
</feature>
<keyword evidence="19" id="KW-1185">Reference proteome</keyword>
<feature type="region of interest" description="Disordered" evidence="16">
    <location>
        <begin position="1"/>
        <end position="44"/>
    </location>
</feature>
<dbReference type="InterPro" id="IPR023115">
    <property type="entry name" value="TIF_IF2_dom3"/>
</dbReference>
<dbReference type="PANTHER" id="PTHR43381:SF4">
    <property type="entry name" value="EUKARYOTIC TRANSLATION INITIATION FACTOR 5B"/>
    <property type="match status" value="1"/>
</dbReference>
<dbReference type="FunFam" id="2.40.30.10:FF:000013">
    <property type="entry name" value="eukaryotic translation initiation factor 5B"/>
    <property type="match status" value="1"/>
</dbReference>
<evidence type="ECO:0000256" key="3">
    <source>
        <dbReference type="ARBA" id="ARBA00007733"/>
    </source>
</evidence>
<evidence type="ECO:0000313" key="18">
    <source>
        <dbReference type="EMBL" id="KAK2165100.1"/>
    </source>
</evidence>
<dbReference type="PROSITE" id="PS51722">
    <property type="entry name" value="G_TR_2"/>
    <property type="match status" value="1"/>
</dbReference>
<feature type="compositionally biased region" description="Basic and acidic residues" evidence="16">
    <location>
        <begin position="451"/>
        <end position="460"/>
    </location>
</feature>
<evidence type="ECO:0000256" key="14">
    <source>
        <dbReference type="ARBA" id="ARBA00053410"/>
    </source>
</evidence>
<keyword evidence="9" id="KW-0547">Nucleotide-binding</keyword>
<evidence type="ECO:0000256" key="12">
    <source>
        <dbReference type="ARBA" id="ARBA00023134"/>
    </source>
</evidence>
<gene>
    <name evidence="18" type="ORF">LSH36_55g09061</name>
</gene>
<dbReference type="PANTHER" id="PTHR43381">
    <property type="entry name" value="TRANSLATION INITIATION FACTOR IF-2-RELATED"/>
    <property type="match status" value="1"/>
</dbReference>
<dbReference type="EMBL" id="JAODUP010000055">
    <property type="protein sequence ID" value="KAK2165100.1"/>
    <property type="molecule type" value="Genomic_DNA"/>
</dbReference>
<dbReference type="EC" id="3.6.5.3" evidence="4"/>
<dbReference type="GO" id="GO:0046872">
    <property type="term" value="F:metal ion binding"/>
    <property type="evidence" value="ECO:0007669"/>
    <property type="project" value="UniProtKB-KW"/>
</dbReference>
<reference evidence="18" key="1">
    <citation type="journal article" date="2023" name="Mol. Biol. Evol.">
        <title>Third-Generation Sequencing Reveals the Adaptive Role of the Epigenome in Three Deep-Sea Polychaetes.</title>
        <authorList>
            <person name="Perez M."/>
            <person name="Aroh O."/>
            <person name="Sun Y."/>
            <person name="Lan Y."/>
            <person name="Juniper S.K."/>
            <person name="Young C.R."/>
            <person name="Angers B."/>
            <person name="Qian P.Y."/>
        </authorList>
    </citation>
    <scope>NUCLEOTIDE SEQUENCE</scope>
    <source>
        <strain evidence="18">P08H-3</strain>
    </source>
</reference>